<protein>
    <submittedName>
        <fullName evidence="2">Uncharacterized protein</fullName>
    </submittedName>
</protein>
<feature type="region of interest" description="Disordered" evidence="1">
    <location>
        <begin position="1"/>
        <end position="33"/>
    </location>
</feature>
<dbReference type="EMBL" id="AZGY01000012">
    <property type="protein sequence ID" value="KZZ93794.1"/>
    <property type="molecule type" value="Genomic_DNA"/>
</dbReference>
<reference evidence="2 3" key="1">
    <citation type="journal article" date="2016" name="Genome Biol. Evol.">
        <title>Divergent and convergent evolution of fungal pathogenicity.</title>
        <authorList>
            <person name="Shang Y."/>
            <person name="Xiao G."/>
            <person name="Zheng P."/>
            <person name="Cen K."/>
            <person name="Zhan S."/>
            <person name="Wang C."/>
        </authorList>
    </citation>
    <scope>NUCLEOTIDE SEQUENCE [LARGE SCALE GENOMIC DNA]</scope>
    <source>
        <strain evidence="2 3">RCEF 2490</strain>
    </source>
</reference>
<sequence length="243" mass="26110">MPDTKTARRPGTAQQRMQTSRLVSNDPFSDPVHHQSFKLEDAWDTCIPAPLISERPSGQRSRDSPSRVGRDGAFISNALNISAHYSSDWGDALSHGQHPKPTVQNEGHGTRPRGLVDSSGNGNSNGNAVAQIASRRRPATLSGLDQGNIITSYSKTSSSRASVDPFRFDGEGYSPFLKPSAEKDVSMALYHHDDDEDRALQAASPPSALYSAAATDTALTATAADRHRLPPGSFYDHAAIQST</sequence>
<dbReference type="Proteomes" id="UP000078544">
    <property type="component" value="Unassembled WGS sequence"/>
</dbReference>
<evidence type="ECO:0000313" key="2">
    <source>
        <dbReference type="EMBL" id="KZZ93794.1"/>
    </source>
</evidence>
<proteinExistence type="predicted"/>
<feature type="compositionally biased region" description="Basic and acidic residues" evidence="1">
    <location>
        <begin position="60"/>
        <end position="70"/>
    </location>
</feature>
<evidence type="ECO:0000313" key="3">
    <source>
        <dbReference type="Proteomes" id="UP000078544"/>
    </source>
</evidence>
<dbReference type="AlphaFoldDB" id="A0A168ADG6"/>
<feature type="region of interest" description="Disordered" evidence="1">
    <location>
        <begin position="49"/>
        <end position="71"/>
    </location>
</feature>
<feature type="region of interest" description="Disordered" evidence="1">
    <location>
        <begin position="90"/>
        <end position="127"/>
    </location>
</feature>
<gene>
    <name evidence="2" type="ORF">AAL_05510</name>
</gene>
<dbReference type="STRING" id="1081109.A0A168ADG6"/>
<feature type="compositionally biased region" description="Low complexity" evidence="1">
    <location>
        <begin position="118"/>
        <end position="127"/>
    </location>
</feature>
<evidence type="ECO:0000256" key="1">
    <source>
        <dbReference type="SAM" id="MobiDB-lite"/>
    </source>
</evidence>
<organism evidence="2 3">
    <name type="scientific">Moelleriella libera RCEF 2490</name>
    <dbReference type="NCBI Taxonomy" id="1081109"/>
    <lineage>
        <taxon>Eukaryota</taxon>
        <taxon>Fungi</taxon>
        <taxon>Dikarya</taxon>
        <taxon>Ascomycota</taxon>
        <taxon>Pezizomycotina</taxon>
        <taxon>Sordariomycetes</taxon>
        <taxon>Hypocreomycetidae</taxon>
        <taxon>Hypocreales</taxon>
        <taxon>Clavicipitaceae</taxon>
        <taxon>Moelleriella</taxon>
    </lineage>
</organism>
<comment type="caution">
    <text evidence="2">The sequence shown here is derived from an EMBL/GenBank/DDBJ whole genome shotgun (WGS) entry which is preliminary data.</text>
</comment>
<name>A0A168ADG6_9HYPO</name>
<dbReference type="OrthoDB" id="5353066at2759"/>
<accession>A0A168ADG6</accession>
<keyword evidence="3" id="KW-1185">Reference proteome</keyword>
<feature type="compositionally biased region" description="Polar residues" evidence="1">
    <location>
        <begin position="12"/>
        <end position="27"/>
    </location>
</feature>